<feature type="coiled-coil region" evidence="1">
    <location>
        <begin position="274"/>
        <end position="308"/>
    </location>
</feature>
<feature type="region of interest" description="Disordered" evidence="2">
    <location>
        <begin position="1"/>
        <end position="80"/>
    </location>
</feature>
<dbReference type="OrthoDB" id="5430054at2759"/>
<evidence type="ECO:0000313" key="4">
    <source>
        <dbReference type="Proteomes" id="UP000813461"/>
    </source>
</evidence>
<comment type="caution">
    <text evidence="3">The sequence shown here is derived from an EMBL/GenBank/DDBJ whole genome shotgun (WGS) entry which is preliminary data.</text>
</comment>
<organism evidence="3 4">
    <name type="scientific">Paraphoma chrysanthemicola</name>
    <dbReference type="NCBI Taxonomy" id="798071"/>
    <lineage>
        <taxon>Eukaryota</taxon>
        <taxon>Fungi</taxon>
        <taxon>Dikarya</taxon>
        <taxon>Ascomycota</taxon>
        <taxon>Pezizomycotina</taxon>
        <taxon>Dothideomycetes</taxon>
        <taxon>Pleosporomycetidae</taxon>
        <taxon>Pleosporales</taxon>
        <taxon>Pleosporineae</taxon>
        <taxon>Phaeosphaeriaceae</taxon>
        <taxon>Paraphoma</taxon>
    </lineage>
</organism>
<keyword evidence="1" id="KW-0175">Coiled coil</keyword>
<sequence>MRTTSDAPRSIGYLTIQEPRLTAWGMPSKPKRSQRSDGMEDHKARPDNKGRRRDLLISGFKVRKSKPGHFQNGVQTAGTDPSSNAMVALQIRDPPPAPQGPPFDSEGRHVGDSYKYSGVTGGLVKCQPTDLHSSGHRDVSNGSTQVHTGTNWYGGRDIGEDGDEDDGDQPDTKPSYVSLPRRPVSMSPVARPSEMSIQTKSPSDAERLRQLLHIERNVFGTLQNHPELQKPEDGTAEKALERILDDYERLSKPSVGSQSQMGPFLSNSEILQQHDQLRVANTSLQDRNDELREDYAKLKASESRLQDKIVKMDGEYKTLQRRLSQDTEAFNRHIADLQFQKSQLESSHSAKIRKDYNAKQSELEVMKRMHEESLRKMKEIATNGEHEALRRQESDRRTIEQLNRKYDGTVGEWRARYAALEEVKRDLEHRLKASKAEEDTRVRETEEKWERKIQRTRKEQEDHVSNLQLEITRLNKIIEDERCVKDNELRSQEKKLKERHEEETVNLRTVIEDFKVASSRREHFKGLTDSEMAAQYKRLANNIEDVSRLEWDYLKEHQWPLTDSRMRELSKNTRKLKQQIVQHVVWMCLFDYIFCSPFRVMGEDGRELDTNFASIYSSGASSYHWPDVPPDIERTRFEAAKAFLDAVDPSAGDSAAKKSFEASIISTMDAICRALVQVATVQAKDRKRLEGVVRSAAKTWLESCSQRYRLIVVLPEGSSRILTSAFVDDGALSLVVRPDVKRYGDSYGKDLMRGEPLAGWKGFTENYGQ</sequence>
<evidence type="ECO:0000256" key="2">
    <source>
        <dbReference type="SAM" id="MobiDB-lite"/>
    </source>
</evidence>
<keyword evidence="4" id="KW-1185">Reference proteome</keyword>
<dbReference type="Proteomes" id="UP000813461">
    <property type="component" value="Unassembled WGS sequence"/>
</dbReference>
<proteinExistence type="predicted"/>
<dbReference type="EMBL" id="JAGMVJ010000001">
    <property type="protein sequence ID" value="KAH7095167.1"/>
    <property type="molecule type" value="Genomic_DNA"/>
</dbReference>
<protein>
    <submittedName>
        <fullName evidence="3">Uncharacterized protein</fullName>
    </submittedName>
</protein>
<accession>A0A8K0W4C5</accession>
<feature type="compositionally biased region" description="Polar residues" evidence="2">
    <location>
        <begin position="140"/>
        <end position="151"/>
    </location>
</feature>
<feature type="compositionally biased region" description="Acidic residues" evidence="2">
    <location>
        <begin position="160"/>
        <end position="169"/>
    </location>
</feature>
<reference evidence="3" key="1">
    <citation type="journal article" date="2021" name="Nat. Commun.">
        <title>Genetic determinants of endophytism in the Arabidopsis root mycobiome.</title>
        <authorList>
            <person name="Mesny F."/>
            <person name="Miyauchi S."/>
            <person name="Thiergart T."/>
            <person name="Pickel B."/>
            <person name="Atanasova L."/>
            <person name="Karlsson M."/>
            <person name="Huettel B."/>
            <person name="Barry K.W."/>
            <person name="Haridas S."/>
            <person name="Chen C."/>
            <person name="Bauer D."/>
            <person name="Andreopoulos W."/>
            <person name="Pangilinan J."/>
            <person name="LaButti K."/>
            <person name="Riley R."/>
            <person name="Lipzen A."/>
            <person name="Clum A."/>
            <person name="Drula E."/>
            <person name="Henrissat B."/>
            <person name="Kohler A."/>
            <person name="Grigoriev I.V."/>
            <person name="Martin F.M."/>
            <person name="Hacquard S."/>
        </authorList>
    </citation>
    <scope>NUCLEOTIDE SEQUENCE</scope>
    <source>
        <strain evidence="3">MPI-SDFR-AT-0120</strain>
    </source>
</reference>
<gene>
    <name evidence="3" type="ORF">FB567DRAFT_21848</name>
</gene>
<name>A0A8K0W4C5_9PLEO</name>
<feature type="region of interest" description="Disordered" evidence="2">
    <location>
        <begin position="130"/>
        <end position="203"/>
    </location>
</feature>
<feature type="coiled-coil region" evidence="1">
    <location>
        <begin position="410"/>
        <end position="477"/>
    </location>
</feature>
<evidence type="ECO:0000313" key="3">
    <source>
        <dbReference type="EMBL" id="KAH7095167.1"/>
    </source>
</evidence>
<feature type="compositionally biased region" description="Basic and acidic residues" evidence="2">
    <location>
        <begin position="34"/>
        <end position="55"/>
    </location>
</feature>
<dbReference type="AlphaFoldDB" id="A0A8K0W4C5"/>
<evidence type="ECO:0000256" key="1">
    <source>
        <dbReference type="SAM" id="Coils"/>
    </source>
</evidence>